<evidence type="ECO:0000256" key="3">
    <source>
        <dbReference type="SAM" id="SignalP"/>
    </source>
</evidence>
<dbReference type="OrthoDB" id="3687641at2759"/>
<dbReference type="GeneID" id="19144297"/>
<evidence type="ECO:0000256" key="1">
    <source>
        <dbReference type="ARBA" id="ARBA00004685"/>
    </source>
</evidence>
<evidence type="ECO:0000313" key="5">
    <source>
        <dbReference type="Proteomes" id="UP000053841"/>
    </source>
</evidence>
<sequence>MGVVFVLFHKLDSLISFTLPEEQSSPISCCVEHLLYSLQSLSASLSSNIYTAPAYSAIQYETRTFFSDFGRMPSEYQGWPDDHQDARWEELYSKGRTIQISPKENSMLYNQSIHVPIVGLEDKYMIGLDVFHQLHCLDTIRKSFYPRRYNITLLRSDGTVNYVPWLHVDHCIESIRQSLMCNADVTPMHYEWSDEIKSVVPKITVTHVCRNFDKVKQWAANRWVDWKWSDNRKVVENGEVKDYSSWKVMTKEHPLPKDWAENDRSNEFVQ</sequence>
<dbReference type="AlphaFoldDB" id="W6Y8W4"/>
<dbReference type="PANTHER" id="PTHR33365:SF4">
    <property type="entry name" value="CYCLOCHLOROTINE BIOSYNTHESIS PROTEIN O"/>
    <property type="match status" value="1"/>
</dbReference>
<dbReference type="PANTHER" id="PTHR33365">
    <property type="entry name" value="YALI0B05434P"/>
    <property type="match status" value="1"/>
</dbReference>
<dbReference type="InterPro" id="IPR021765">
    <property type="entry name" value="UstYa-like"/>
</dbReference>
<dbReference type="RefSeq" id="XP_007718171.1">
    <property type="nucleotide sequence ID" value="XM_007719981.1"/>
</dbReference>
<keyword evidence="5" id="KW-1185">Reference proteome</keyword>
<name>W6Y8W4_COCC2</name>
<comment type="pathway">
    <text evidence="1">Mycotoxin biosynthesis.</text>
</comment>
<proteinExistence type="inferred from homology"/>
<evidence type="ECO:0000256" key="2">
    <source>
        <dbReference type="ARBA" id="ARBA00035112"/>
    </source>
</evidence>
<dbReference type="STRING" id="930089.W6Y8W4"/>
<dbReference type="HOGENOM" id="CLU_042941_2_0_1"/>
<dbReference type="Pfam" id="PF11807">
    <property type="entry name" value="UstYa"/>
    <property type="match status" value="1"/>
</dbReference>
<gene>
    <name evidence="4" type="ORF">COCCADRAFT_111461</name>
</gene>
<dbReference type="Proteomes" id="UP000053841">
    <property type="component" value="Unassembled WGS sequence"/>
</dbReference>
<organism evidence="4 5">
    <name type="scientific">Cochliobolus carbonum (strain 26-R-13)</name>
    <name type="common">Maize leaf spot fungus</name>
    <name type="synonym">Bipolaris zeicola</name>
    <dbReference type="NCBI Taxonomy" id="930089"/>
    <lineage>
        <taxon>Eukaryota</taxon>
        <taxon>Fungi</taxon>
        <taxon>Dikarya</taxon>
        <taxon>Ascomycota</taxon>
        <taxon>Pezizomycotina</taxon>
        <taxon>Dothideomycetes</taxon>
        <taxon>Pleosporomycetidae</taxon>
        <taxon>Pleosporales</taxon>
        <taxon>Pleosporineae</taxon>
        <taxon>Pleosporaceae</taxon>
        <taxon>Bipolaris</taxon>
    </lineage>
</organism>
<keyword evidence="3" id="KW-0732">Signal</keyword>
<dbReference type="GO" id="GO:0043386">
    <property type="term" value="P:mycotoxin biosynthetic process"/>
    <property type="evidence" value="ECO:0007669"/>
    <property type="project" value="InterPro"/>
</dbReference>
<dbReference type="EMBL" id="KI964914">
    <property type="protein sequence ID" value="EUC27521.1"/>
    <property type="molecule type" value="Genomic_DNA"/>
</dbReference>
<reference evidence="4 5" key="1">
    <citation type="journal article" date="2013" name="PLoS Genet.">
        <title>Comparative genome structure, secondary metabolite, and effector coding capacity across Cochliobolus pathogens.</title>
        <authorList>
            <person name="Condon B.J."/>
            <person name="Leng Y."/>
            <person name="Wu D."/>
            <person name="Bushley K.E."/>
            <person name="Ohm R.A."/>
            <person name="Otillar R."/>
            <person name="Martin J."/>
            <person name="Schackwitz W."/>
            <person name="Grimwood J."/>
            <person name="MohdZainudin N."/>
            <person name="Xue C."/>
            <person name="Wang R."/>
            <person name="Manning V.A."/>
            <person name="Dhillon B."/>
            <person name="Tu Z.J."/>
            <person name="Steffenson B.J."/>
            <person name="Salamov A."/>
            <person name="Sun H."/>
            <person name="Lowry S."/>
            <person name="LaButti K."/>
            <person name="Han J."/>
            <person name="Copeland A."/>
            <person name="Lindquist E."/>
            <person name="Barry K."/>
            <person name="Schmutz J."/>
            <person name="Baker S.E."/>
            <person name="Ciuffetti L.M."/>
            <person name="Grigoriev I.V."/>
            <person name="Zhong S."/>
            <person name="Turgeon B.G."/>
        </authorList>
    </citation>
    <scope>NUCLEOTIDE SEQUENCE [LARGE SCALE GENOMIC DNA]</scope>
    <source>
        <strain evidence="4 5">26-R-13</strain>
    </source>
</reference>
<dbReference type="eggNOG" id="ENOG502SJ2Y">
    <property type="taxonomic scope" value="Eukaryota"/>
</dbReference>
<accession>W6Y8W4</accession>
<feature type="chain" id="PRO_5004885427" evidence="3">
    <location>
        <begin position="17"/>
        <end position="270"/>
    </location>
</feature>
<evidence type="ECO:0000313" key="4">
    <source>
        <dbReference type="EMBL" id="EUC27521.1"/>
    </source>
</evidence>
<comment type="similarity">
    <text evidence="2">Belongs to the ustYa family.</text>
</comment>
<dbReference type="KEGG" id="bze:COCCADRAFT_111461"/>
<feature type="signal peptide" evidence="3">
    <location>
        <begin position="1"/>
        <end position="16"/>
    </location>
</feature>
<protein>
    <submittedName>
        <fullName evidence="4">Uncharacterized protein</fullName>
    </submittedName>
</protein>